<keyword evidence="2" id="KW-1185">Reference proteome</keyword>
<evidence type="ECO:0000313" key="1">
    <source>
        <dbReference type="EMBL" id="KAI0035848.1"/>
    </source>
</evidence>
<evidence type="ECO:0000313" key="2">
    <source>
        <dbReference type="Proteomes" id="UP000814128"/>
    </source>
</evidence>
<gene>
    <name evidence="1" type="ORF">K488DRAFT_76321</name>
</gene>
<organism evidence="1 2">
    <name type="scientific">Vararia minispora EC-137</name>
    <dbReference type="NCBI Taxonomy" id="1314806"/>
    <lineage>
        <taxon>Eukaryota</taxon>
        <taxon>Fungi</taxon>
        <taxon>Dikarya</taxon>
        <taxon>Basidiomycota</taxon>
        <taxon>Agaricomycotina</taxon>
        <taxon>Agaricomycetes</taxon>
        <taxon>Russulales</taxon>
        <taxon>Lachnocladiaceae</taxon>
        <taxon>Vararia</taxon>
    </lineage>
</organism>
<dbReference type="Proteomes" id="UP000814128">
    <property type="component" value="Unassembled WGS sequence"/>
</dbReference>
<name>A0ACB8QVK6_9AGAM</name>
<comment type="caution">
    <text evidence="1">The sequence shown here is derived from an EMBL/GenBank/DDBJ whole genome shotgun (WGS) entry which is preliminary data.</text>
</comment>
<reference evidence="1" key="1">
    <citation type="submission" date="2021-02" db="EMBL/GenBank/DDBJ databases">
        <authorList>
            <consortium name="DOE Joint Genome Institute"/>
            <person name="Ahrendt S."/>
            <person name="Looney B.P."/>
            <person name="Miyauchi S."/>
            <person name="Morin E."/>
            <person name="Drula E."/>
            <person name="Courty P.E."/>
            <person name="Chicoki N."/>
            <person name="Fauchery L."/>
            <person name="Kohler A."/>
            <person name="Kuo A."/>
            <person name="Labutti K."/>
            <person name="Pangilinan J."/>
            <person name="Lipzen A."/>
            <person name="Riley R."/>
            <person name="Andreopoulos W."/>
            <person name="He G."/>
            <person name="Johnson J."/>
            <person name="Barry K.W."/>
            <person name="Grigoriev I.V."/>
            <person name="Nagy L."/>
            <person name="Hibbett D."/>
            <person name="Henrissat B."/>
            <person name="Matheny P.B."/>
            <person name="Labbe J."/>
            <person name="Martin F."/>
        </authorList>
    </citation>
    <scope>NUCLEOTIDE SEQUENCE</scope>
    <source>
        <strain evidence="1">EC-137</strain>
    </source>
</reference>
<sequence length="421" mass="46455">MASQPPAATMGQGPTTSKGPSTSTNKLKNGVRGFTPAWFTITIGTGIVSNCFTNLPFGQMTSGVRFVAVFALFFNILLFSVFTFVSLVRFVIWPKQVSKTINHPTHSLYFSTVPMAATTIINVTLNLVYNGFHYGNKAFVYGVWAFWWVNVAVTLWTSFGLIHTLTTVHRHSFEQLTSLTIYPSLPLAATASSGPLLAVSLAPFNLDHALVSIAFGAVLEVFGLSLLVMLTTMYFYRLVVHGYPEGAAVVSMALMISGFAQPGVTMCYLGQVSIVVFPLKDSGSPLLQLNSFGPAMYAFSIAIAFGLWATTTMWLVFIVLAVQRTARQGMLPFQLPFWSMIFPIGIYAILTILLSRNFDSPFLRVYGFILCIMTTLLWLLAFFRTLRTIPQAGIFDNMTLESTGREVLKDPRRVDAYLIPL</sequence>
<protein>
    <submittedName>
        <fullName evidence="1">Voltage-dependent anion channel</fullName>
    </submittedName>
</protein>
<reference evidence="1" key="2">
    <citation type="journal article" date="2022" name="New Phytol.">
        <title>Evolutionary transition to the ectomycorrhizal habit in the genomes of a hyperdiverse lineage of mushroom-forming fungi.</title>
        <authorList>
            <person name="Looney B."/>
            <person name="Miyauchi S."/>
            <person name="Morin E."/>
            <person name="Drula E."/>
            <person name="Courty P.E."/>
            <person name="Kohler A."/>
            <person name="Kuo A."/>
            <person name="LaButti K."/>
            <person name="Pangilinan J."/>
            <person name="Lipzen A."/>
            <person name="Riley R."/>
            <person name="Andreopoulos W."/>
            <person name="He G."/>
            <person name="Johnson J."/>
            <person name="Nolan M."/>
            <person name="Tritt A."/>
            <person name="Barry K.W."/>
            <person name="Grigoriev I.V."/>
            <person name="Nagy L.G."/>
            <person name="Hibbett D."/>
            <person name="Henrissat B."/>
            <person name="Matheny P.B."/>
            <person name="Labbe J."/>
            <person name="Martin F.M."/>
        </authorList>
    </citation>
    <scope>NUCLEOTIDE SEQUENCE</scope>
    <source>
        <strain evidence="1">EC-137</strain>
    </source>
</reference>
<accession>A0ACB8QVK6</accession>
<dbReference type="EMBL" id="MU273478">
    <property type="protein sequence ID" value="KAI0035848.1"/>
    <property type="molecule type" value="Genomic_DNA"/>
</dbReference>
<proteinExistence type="predicted"/>